<proteinExistence type="predicted"/>
<evidence type="ECO:0000313" key="2">
    <source>
        <dbReference type="Proteomes" id="UP001072007"/>
    </source>
</evidence>
<keyword evidence="2" id="KW-1185">Reference proteome</keyword>
<dbReference type="Proteomes" id="UP001072007">
    <property type="component" value="Unassembled WGS sequence"/>
</dbReference>
<protein>
    <submittedName>
        <fullName evidence="1">Uncharacterized protein</fullName>
    </submittedName>
</protein>
<comment type="caution">
    <text evidence="1">The sequence shown here is derived from an EMBL/GenBank/DDBJ whole genome shotgun (WGS) entry which is preliminary data.</text>
</comment>
<dbReference type="RefSeq" id="WP_064293321.1">
    <property type="nucleotide sequence ID" value="NZ_CP126958.1"/>
</dbReference>
<sequence>MENFENLYLSQVHSQESCPADATLAYRRSLNKDASAKDELHRELEKGYQSFLAGDTKPADEVFASLREEFDL</sequence>
<evidence type="ECO:0000313" key="1">
    <source>
        <dbReference type="EMBL" id="MCY3026305.1"/>
    </source>
</evidence>
<dbReference type="GeneID" id="86971538"/>
<reference evidence="1" key="1">
    <citation type="submission" date="2024-05" db="EMBL/GenBank/DDBJ databases">
        <title>Aerococcus urinae taxonomy study.</title>
        <authorList>
            <person name="Christensen J."/>
            <person name="Senneby E."/>
        </authorList>
    </citation>
    <scope>NUCLEOTIDE SEQUENCE</scope>
    <source>
        <strain evidence="1">CDC-3352-U95</strain>
    </source>
</reference>
<dbReference type="EMBL" id="JAOTMD010000021">
    <property type="protein sequence ID" value="MCY3026305.1"/>
    <property type="molecule type" value="Genomic_DNA"/>
</dbReference>
<accession>A0ABT4C1P6</accession>
<name>A0ABT4C1P6_9LACT</name>
<organism evidence="1 2">
    <name type="scientific">Aerococcus loyolae</name>
    <dbReference type="NCBI Taxonomy" id="2976809"/>
    <lineage>
        <taxon>Bacteria</taxon>
        <taxon>Bacillati</taxon>
        <taxon>Bacillota</taxon>
        <taxon>Bacilli</taxon>
        <taxon>Lactobacillales</taxon>
        <taxon>Aerococcaceae</taxon>
        <taxon>Aerococcus</taxon>
    </lineage>
</organism>
<gene>
    <name evidence="1" type="ORF">ODY23_08415</name>
</gene>